<accession>A0A5P0ZG02</accession>
<evidence type="ECO:0000259" key="4">
    <source>
        <dbReference type="PROSITE" id="PS50995"/>
    </source>
</evidence>
<dbReference type="InterPro" id="IPR023187">
    <property type="entry name" value="Tscrpt_reg_MarR-type_CS"/>
</dbReference>
<dbReference type="GO" id="GO:0006950">
    <property type="term" value="P:response to stress"/>
    <property type="evidence" value="ECO:0007669"/>
    <property type="project" value="TreeGrafter"/>
</dbReference>
<reference evidence="5 6" key="1">
    <citation type="journal article" date="2019" name="Syst. Appl. Microbiol.">
        <title>Polyphasic characterization of two novel Lactobacillus spp. isolated from blown salami packages: Description of Lactobacillus halodurans sp. nov. and Lactobacillus salsicarnum sp. nov.</title>
        <authorList>
            <person name="Schuster J.A."/>
            <person name="Klingl A."/>
            <person name="Vogel R.F."/>
            <person name="Ehrmann M.A."/>
        </authorList>
    </citation>
    <scope>NUCLEOTIDE SEQUENCE [LARGE SCALE GENOMIC DNA]</scope>
    <source>
        <strain evidence="5 6">TMW 1.2118</strain>
    </source>
</reference>
<evidence type="ECO:0000313" key="5">
    <source>
        <dbReference type="EMBL" id="MQS51977.1"/>
    </source>
</evidence>
<dbReference type="InterPro" id="IPR036388">
    <property type="entry name" value="WH-like_DNA-bd_sf"/>
</dbReference>
<dbReference type="CDD" id="cd00090">
    <property type="entry name" value="HTH_ARSR"/>
    <property type="match status" value="1"/>
</dbReference>
<dbReference type="OrthoDB" id="2309055at2"/>
<dbReference type="Pfam" id="PF01047">
    <property type="entry name" value="MarR"/>
    <property type="match status" value="1"/>
</dbReference>
<comment type="caution">
    <text evidence="5">The sequence shown here is derived from an EMBL/GenBank/DDBJ whole genome shotgun (WGS) entry which is preliminary data.</text>
</comment>
<evidence type="ECO:0000313" key="6">
    <source>
        <dbReference type="Proteomes" id="UP000380386"/>
    </source>
</evidence>
<keyword evidence="3" id="KW-0804">Transcription</keyword>
<dbReference type="InterPro" id="IPR011991">
    <property type="entry name" value="ArsR-like_HTH"/>
</dbReference>
<evidence type="ECO:0000256" key="3">
    <source>
        <dbReference type="ARBA" id="ARBA00023163"/>
    </source>
</evidence>
<organism evidence="5 6">
    <name type="scientific">Companilactobacillus mishanensis</name>
    <dbReference type="NCBI Taxonomy" id="2486008"/>
    <lineage>
        <taxon>Bacteria</taxon>
        <taxon>Bacillati</taxon>
        <taxon>Bacillota</taxon>
        <taxon>Bacilli</taxon>
        <taxon>Lactobacillales</taxon>
        <taxon>Lactobacillaceae</taxon>
        <taxon>Companilactobacillus</taxon>
    </lineage>
</organism>
<dbReference type="SUPFAM" id="SSF46785">
    <property type="entry name" value="Winged helix' DNA-binding domain"/>
    <property type="match status" value="1"/>
</dbReference>
<dbReference type="AlphaFoldDB" id="A0A5P0ZG02"/>
<dbReference type="Proteomes" id="UP000380386">
    <property type="component" value="Unassembled WGS sequence"/>
</dbReference>
<dbReference type="PANTHER" id="PTHR33164">
    <property type="entry name" value="TRANSCRIPTIONAL REGULATOR, MARR FAMILY"/>
    <property type="match status" value="1"/>
</dbReference>
<dbReference type="RefSeq" id="WP_153382212.1">
    <property type="nucleotide sequence ID" value="NZ_VDFM01000002.1"/>
</dbReference>
<dbReference type="GO" id="GO:0003677">
    <property type="term" value="F:DNA binding"/>
    <property type="evidence" value="ECO:0007669"/>
    <property type="project" value="UniProtKB-KW"/>
</dbReference>
<dbReference type="EMBL" id="VDFM01000002">
    <property type="protein sequence ID" value="MQS51977.1"/>
    <property type="molecule type" value="Genomic_DNA"/>
</dbReference>
<feature type="domain" description="HTH marR-type" evidence="4">
    <location>
        <begin position="16"/>
        <end position="142"/>
    </location>
</feature>
<dbReference type="PROSITE" id="PS01117">
    <property type="entry name" value="HTH_MARR_1"/>
    <property type="match status" value="1"/>
</dbReference>
<dbReference type="Gene3D" id="1.10.10.10">
    <property type="entry name" value="Winged helix-like DNA-binding domain superfamily/Winged helix DNA-binding domain"/>
    <property type="match status" value="1"/>
</dbReference>
<dbReference type="PROSITE" id="PS50995">
    <property type="entry name" value="HTH_MARR_2"/>
    <property type="match status" value="1"/>
</dbReference>
<dbReference type="SMART" id="SM00347">
    <property type="entry name" value="HTH_MARR"/>
    <property type="match status" value="1"/>
</dbReference>
<dbReference type="InterPro" id="IPR036390">
    <property type="entry name" value="WH_DNA-bd_sf"/>
</dbReference>
<dbReference type="InterPro" id="IPR000835">
    <property type="entry name" value="HTH_MarR-typ"/>
</dbReference>
<proteinExistence type="predicted"/>
<keyword evidence="1" id="KW-0805">Transcription regulation</keyword>
<dbReference type="InterPro" id="IPR039422">
    <property type="entry name" value="MarR/SlyA-like"/>
</dbReference>
<protein>
    <submittedName>
        <fullName evidence="5">MarR family transcriptional regulator</fullName>
    </submittedName>
</protein>
<keyword evidence="2" id="KW-0238">DNA-binding</keyword>
<sequence>MPNITKQKNAASKLIEFNMVRHIAEDATRLGHSDYDDNQPLFKGQGKILLALSQEDGLSQKELADRLNLTAQSTAEFVGKLVKKGFVTKEKSQQDKRVVIIKLTDSGRENAQTSTAEIPDYIKALTDEELDQLSALFTKINANLYEQIKATNPTWFSKFHKTVADTVRDWFL</sequence>
<evidence type="ECO:0000256" key="2">
    <source>
        <dbReference type="ARBA" id="ARBA00023125"/>
    </source>
</evidence>
<dbReference type="GO" id="GO:0003700">
    <property type="term" value="F:DNA-binding transcription factor activity"/>
    <property type="evidence" value="ECO:0007669"/>
    <property type="project" value="InterPro"/>
</dbReference>
<dbReference type="PANTHER" id="PTHR33164:SF89">
    <property type="entry name" value="MARR FAMILY REGULATORY PROTEIN"/>
    <property type="match status" value="1"/>
</dbReference>
<gene>
    <name evidence="5" type="ORF">FHL02_02965</name>
</gene>
<name>A0A5P0ZG02_9LACO</name>
<dbReference type="PRINTS" id="PR00598">
    <property type="entry name" value="HTHMARR"/>
</dbReference>
<evidence type="ECO:0000256" key="1">
    <source>
        <dbReference type="ARBA" id="ARBA00023015"/>
    </source>
</evidence>